<comment type="caution">
    <text evidence="2">The sequence shown here is derived from an EMBL/GenBank/DDBJ whole genome shotgun (WGS) entry which is preliminary data.</text>
</comment>
<protein>
    <submittedName>
        <fullName evidence="2">Uncharacterized protein</fullName>
    </submittedName>
</protein>
<reference evidence="2 3" key="1">
    <citation type="submission" date="2020-01" db="EMBL/GenBank/DDBJ databases">
        <authorList>
            <consortium name="DOE Joint Genome Institute"/>
            <person name="Haridas S."/>
            <person name="Albert R."/>
            <person name="Binder M."/>
            <person name="Bloem J."/>
            <person name="Labutti K."/>
            <person name="Salamov A."/>
            <person name="Andreopoulos B."/>
            <person name="Baker S.E."/>
            <person name="Barry K."/>
            <person name="Bills G."/>
            <person name="Bluhm B.H."/>
            <person name="Cannon C."/>
            <person name="Castanera R."/>
            <person name="Culley D.E."/>
            <person name="Daum C."/>
            <person name="Ezra D."/>
            <person name="Gonzalez J.B."/>
            <person name="Henrissat B."/>
            <person name="Kuo A."/>
            <person name="Liang C."/>
            <person name="Lipzen A."/>
            <person name="Lutzoni F."/>
            <person name="Magnuson J."/>
            <person name="Mondo S."/>
            <person name="Nolan M."/>
            <person name="Ohm R."/>
            <person name="Pangilinan J."/>
            <person name="Park H.-J.H."/>
            <person name="Ramirez L."/>
            <person name="Alfaro M."/>
            <person name="Sun H."/>
            <person name="Tritt A."/>
            <person name="Yoshinaga Y."/>
            <person name="Zwiers L.-H.L."/>
            <person name="Turgeon B.G."/>
            <person name="Goodwin S.B."/>
            <person name="Spatafora J.W."/>
            <person name="Crous P.W."/>
            <person name="Grigoriev I.V."/>
        </authorList>
    </citation>
    <scope>NUCLEOTIDE SEQUENCE [LARGE SCALE GENOMIC DNA]</scope>
    <source>
        <strain evidence="2 3">CBS 611.86</strain>
    </source>
</reference>
<feature type="region of interest" description="Disordered" evidence="1">
    <location>
        <begin position="609"/>
        <end position="628"/>
    </location>
</feature>
<dbReference type="AlphaFoldDB" id="A0A7C8M3F8"/>
<evidence type="ECO:0000256" key="1">
    <source>
        <dbReference type="SAM" id="MobiDB-lite"/>
    </source>
</evidence>
<gene>
    <name evidence="2" type="ORF">BDV95DRAFT_182569</name>
</gene>
<accession>A0A7C8M3F8</accession>
<proteinExistence type="predicted"/>
<dbReference type="EMBL" id="JAADJZ010000024">
    <property type="protein sequence ID" value="KAF2867059.1"/>
    <property type="molecule type" value="Genomic_DNA"/>
</dbReference>
<evidence type="ECO:0000313" key="2">
    <source>
        <dbReference type="EMBL" id="KAF2867059.1"/>
    </source>
</evidence>
<sequence length="797" mass="88331">MSSEAYLKAERASWLKTKTTTKDGGYYDRVIAVSQSMVNSAFVDMHKKHVPLQKVAKALNKDNEIVGNLHPTELLISPGTGKIYWMIHFKDGWIKTNAMGVTGVIYLDDWRLAVEVEFATDTVKFLDDDPPHVTEAKEKQLQNLEGKYSWKADRYDPSYLYAKLTTGLGRGFSWDYSTFGKDGKGGLLKHTDLITRGSLGMSGDMAFAQLNTFLVFWANDLHAGGLTTVATQFRAPAAASDVRGSSFPVNEMVLQTSPYILDVPGETGYKQGVVSLDDPGSRNCICYCELISEHTLEASKRVLPVSGNFSTVGKSKEDRIDGTFVLSRNLFFERFLFETSNLRNFASASIISPKAAVFTQAKNKVTATWSRDYGVYYKDISRLKFEARANEFYFSYTGVPVSSGTTPFQNDKTKRYYYHEAEASSEMFVRWTPGSKDVVVSGRVKYGYIETGTPAPANGEVPKINNGEIANPDSWLKEFFKADWSFKFALGDIADGELRMRITEDLNVTVARDDARSKVQYFNVPQSQKADIQNELKKSLTAQLDGLRVDLEKALKSELKYVYPGTRTFTFGNVVFNNNGDLLVDIKYITGLDTGIIVVPDPYEILDPVRPTPVTGKEASTTQSHPDTTLSWSITKTARARSFKQPITLTVTNDTKELVRMKTMEVSIFVTSDLNPPTGGTSYLSISPLIVQVTDLKQSVDPATSVVMARDEPSGSLGLLPCDVKPVTRSRFLTKWSIVVKAKKDPIEFPVAASLVLDFLIETGHAGICDVSVLEKEWAAEGTPNPRGGKLQVTLEA</sequence>
<feature type="compositionally biased region" description="Polar residues" evidence="1">
    <location>
        <begin position="618"/>
        <end position="628"/>
    </location>
</feature>
<keyword evidence="3" id="KW-1185">Reference proteome</keyword>
<organism evidence="2 3">
    <name type="scientific">Massariosphaeria phaeospora</name>
    <dbReference type="NCBI Taxonomy" id="100035"/>
    <lineage>
        <taxon>Eukaryota</taxon>
        <taxon>Fungi</taxon>
        <taxon>Dikarya</taxon>
        <taxon>Ascomycota</taxon>
        <taxon>Pezizomycotina</taxon>
        <taxon>Dothideomycetes</taxon>
        <taxon>Pleosporomycetidae</taxon>
        <taxon>Pleosporales</taxon>
        <taxon>Pleosporales incertae sedis</taxon>
        <taxon>Massariosphaeria</taxon>
    </lineage>
</organism>
<name>A0A7C8M3F8_9PLEO</name>
<dbReference type="Proteomes" id="UP000481861">
    <property type="component" value="Unassembled WGS sequence"/>
</dbReference>
<evidence type="ECO:0000313" key="3">
    <source>
        <dbReference type="Proteomes" id="UP000481861"/>
    </source>
</evidence>
<dbReference type="OrthoDB" id="5429442at2759"/>